<evidence type="ECO:0000313" key="1">
    <source>
        <dbReference type="EMBL" id="KAK3793615.1"/>
    </source>
</evidence>
<dbReference type="EMBL" id="JAWDGP010001203">
    <property type="protein sequence ID" value="KAK3793615.1"/>
    <property type="molecule type" value="Genomic_DNA"/>
</dbReference>
<comment type="caution">
    <text evidence="1">The sequence shown here is derived from an EMBL/GenBank/DDBJ whole genome shotgun (WGS) entry which is preliminary data.</text>
</comment>
<proteinExistence type="predicted"/>
<sequence>MPMRHYHTMLWCHRFFSNSAELRKPLHPVITLRRQASTGNNSRFLAELLDHLVASNLRIISPWGCSSLLDFFNQLLTRRVQYLYGYEPRFAKQYYFPAAPASSPLRLCVPCTESPSSRQWQLRSFIFPLLLKYLG</sequence>
<dbReference type="Proteomes" id="UP001283361">
    <property type="component" value="Unassembled WGS sequence"/>
</dbReference>
<dbReference type="AlphaFoldDB" id="A0AAE1ATR3"/>
<gene>
    <name evidence="1" type="ORF">RRG08_019218</name>
</gene>
<accession>A0AAE1ATR3</accession>
<name>A0AAE1ATR3_9GAST</name>
<organism evidence="1 2">
    <name type="scientific">Elysia crispata</name>
    <name type="common">lettuce slug</name>
    <dbReference type="NCBI Taxonomy" id="231223"/>
    <lineage>
        <taxon>Eukaryota</taxon>
        <taxon>Metazoa</taxon>
        <taxon>Spiralia</taxon>
        <taxon>Lophotrochozoa</taxon>
        <taxon>Mollusca</taxon>
        <taxon>Gastropoda</taxon>
        <taxon>Heterobranchia</taxon>
        <taxon>Euthyneura</taxon>
        <taxon>Panpulmonata</taxon>
        <taxon>Sacoglossa</taxon>
        <taxon>Placobranchoidea</taxon>
        <taxon>Plakobranchidae</taxon>
        <taxon>Elysia</taxon>
    </lineage>
</organism>
<protein>
    <submittedName>
        <fullName evidence="1">Uncharacterized protein</fullName>
    </submittedName>
</protein>
<evidence type="ECO:0000313" key="2">
    <source>
        <dbReference type="Proteomes" id="UP001283361"/>
    </source>
</evidence>
<reference evidence="1" key="1">
    <citation type="journal article" date="2023" name="G3 (Bethesda)">
        <title>A reference genome for the long-term kleptoplast-retaining sea slug Elysia crispata morphotype clarki.</title>
        <authorList>
            <person name="Eastman K.E."/>
            <person name="Pendleton A.L."/>
            <person name="Shaikh M.A."/>
            <person name="Suttiyut T."/>
            <person name="Ogas R."/>
            <person name="Tomko P."/>
            <person name="Gavelis G."/>
            <person name="Widhalm J.R."/>
            <person name="Wisecaver J.H."/>
        </authorList>
    </citation>
    <scope>NUCLEOTIDE SEQUENCE</scope>
    <source>
        <strain evidence="1">ECLA1</strain>
    </source>
</reference>
<keyword evidence="2" id="KW-1185">Reference proteome</keyword>